<evidence type="ECO:0000256" key="1">
    <source>
        <dbReference type="SAM" id="SignalP"/>
    </source>
</evidence>
<comment type="caution">
    <text evidence="2">The sequence shown here is derived from an EMBL/GenBank/DDBJ whole genome shotgun (WGS) entry which is preliminary data.</text>
</comment>
<proteinExistence type="predicted"/>
<dbReference type="EMBL" id="JAAGMB010000029">
    <property type="protein sequence ID" value="NEB15235.1"/>
    <property type="molecule type" value="Genomic_DNA"/>
</dbReference>
<organism evidence="2 3">
    <name type="scientific">Streptomyces coelicoflavus</name>
    <dbReference type="NCBI Taxonomy" id="285562"/>
    <lineage>
        <taxon>Bacteria</taxon>
        <taxon>Bacillati</taxon>
        <taxon>Actinomycetota</taxon>
        <taxon>Actinomycetes</taxon>
        <taxon>Kitasatosporales</taxon>
        <taxon>Streptomycetaceae</taxon>
        <taxon>Streptomyces</taxon>
    </lineage>
</organism>
<keyword evidence="1" id="KW-0732">Signal</keyword>
<evidence type="ECO:0000313" key="2">
    <source>
        <dbReference type="EMBL" id="NEB15235.1"/>
    </source>
</evidence>
<gene>
    <name evidence="2" type="ORF">G3I46_01670</name>
</gene>
<keyword evidence="3" id="KW-1185">Reference proteome</keyword>
<feature type="non-terminal residue" evidence="2">
    <location>
        <position position="70"/>
    </location>
</feature>
<feature type="non-terminal residue" evidence="2">
    <location>
        <position position="1"/>
    </location>
</feature>
<feature type="chain" id="PRO_5038335592" evidence="1">
    <location>
        <begin position="21"/>
        <end position="70"/>
    </location>
</feature>
<name>A0A6N9UC97_9ACTN</name>
<reference evidence="2 3" key="1">
    <citation type="submission" date="2020-01" db="EMBL/GenBank/DDBJ databases">
        <title>Insect and environment-associated Actinomycetes.</title>
        <authorList>
            <person name="Currrie C."/>
            <person name="Chevrette M."/>
            <person name="Carlson C."/>
            <person name="Stubbendieck R."/>
            <person name="Wendt-Pienkowski E."/>
        </authorList>
    </citation>
    <scope>NUCLEOTIDE SEQUENCE [LARGE SCALE GENOMIC DNA]</scope>
    <source>
        <strain evidence="2 3">SID14172</strain>
    </source>
</reference>
<dbReference type="Proteomes" id="UP000469545">
    <property type="component" value="Unassembled WGS sequence"/>
</dbReference>
<evidence type="ECO:0000313" key="3">
    <source>
        <dbReference type="Proteomes" id="UP000469545"/>
    </source>
</evidence>
<feature type="signal peptide" evidence="1">
    <location>
        <begin position="1"/>
        <end position="20"/>
    </location>
</feature>
<dbReference type="AlphaFoldDB" id="A0A6N9UC97"/>
<accession>A0A6N9UC97</accession>
<protein>
    <submittedName>
        <fullName evidence="2">MMPL family transporter</fullName>
    </submittedName>
</protein>
<sequence length="70" mass="6907">RPLAVLLGGAALLGVVALPAASLETGLPGDDSKPVSTTQRRAYDLIADGFGPGYNGPLTVVVQAGDSGDS</sequence>